<feature type="signal peptide" evidence="1">
    <location>
        <begin position="1"/>
        <end position="22"/>
    </location>
</feature>
<feature type="domain" description="Oxidoreductase molybdopterin-binding" evidence="2">
    <location>
        <begin position="96"/>
        <end position="155"/>
    </location>
</feature>
<name>A0A149PC65_9BURK</name>
<dbReference type="RefSeq" id="WP_062138038.1">
    <property type="nucleotide sequence ID" value="NZ_LRBG01000039.1"/>
</dbReference>
<keyword evidence="4" id="KW-1185">Reference proteome</keyword>
<dbReference type="AlphaFoldDB" id="A0A149PC65"/>
<dbReference type="Gene3D" id="3.90.420.10">
    <property type="entry name" value="Oxidoreductase, molybdopterin-binding domain"/>
    <property type="match status" value="1"/>
</dbReference>
<organism evidence="3 4">
    <name type="scientific">Paraburkholderia monticola</name>
    <dbReference type="NCBI Taxonomy" id="1399968"/>
    <lineage>
        <taxon>Bacteria</taxon>
        <taxon>Pseudomonadati</taxon>
        <taxon>Pseudomonadota</taxon>
        <taxon>Betaproteobacteria</taxon>
        <taxon>Burkholderiales</taxon>
        <taxon>Burkholderiaceae</taxon>
        <taxon>Paraburkholderia</taxon>
    </lineage>
</organism>
<evidence type="ECO:0000313" key="4">
    <source>
        <dbReference type="Proteomes" id="UP000075613"/>
    </source>
</evidence>
<dbReference type="InterPro" id="IPR000572">
    <property type="entry name" value="OxRdtase_Mopterin-bd_dom"/>
</dbReference>
<dbReference type="Pfam" id="PF00174">
    <property type="entry name" value="Oxidored_molyb"/>
    <property type="match status" value="1"/>
</dbReference>
<dbReference type="SUPFAM" id="SSF56524">
    <property type="entry name" value="Oxidoreductase molybdopterin-binding domain"/>
    <property type="match status" value="1"/>
</dbReference>
<dbReference type="Proteomes" id="UP000075613">
    <property type="component" value="Unassembled WGS sequence"/>
</dbReference>
<proteinExistence type="predicted"/>
<evidence type="ECO:0000256" key="1">
    <source>
        <dbReference type="SAM" id="SignalP"/>
    </source>
</evidence>
<gene>
    <name evidence="3" type="ORF">CI15_34450</name>
</gene>
<comment type="caution">
    <text evidence="3">The sequence shown here is derived from an EMBL/GenBank/DDBJ whole genome shotgun (WGS) entry which is preliminary data.</text>
</comment>
<dbReference type="InterPro" id="IPR036374">
    <property type="entry name" value="OxRdtase_Mopterin-bd_sf"/>
</dbReference>
<evidence type="ECO:0000313" key="3">
    <source>
        <dbReference type="EMBL" id="KXU82614.1"/>
    </source>
</evidence>
<protein>
    <submittedName>
        <fullName evidence="3">Molybdopterin-dependent oxidoreductase</fullName>
    </submittedName>
</protein>
<evidence type="ECO:0000259" key="2">
    <source>
        <dbReference type="Pfam" id="PF00174"/>
    </source>
</evidence>
<feature type="chain" id="PRO_5007551010" evidence="1">
    <location>
        <begin position="23"/>
        <end position="198"/>
    </location>
</feature>
<accession>A0A149PC65</accession>
<dbReference type="STRING" id="1399968.CI15_34450"/>
<keyword evidence="1" id="KW-0732">Signal</keyword>
<dbReference type="OrthoDB" id="8685546at2"/>
<dbReference type="EMBL" id="LRBG01000039">
    <property type="protein sequence ID" value="KXU82614.1"/>
    <property type="molecule type" value="Genomic_DNA"/>
</dbReference>
<reference evidence="3 4" key="1">
    <citation type="journal article" date="2015" name="Int. J. Syst. Evol. Microbiol.">
        <title>Burkholderia monticola sp. nov., isolated from mountain soil.</title>
        <authorList>
            <person name="Baek I."/>
            <person name="Seo B."/>
            <person name="Lee I."/>
            <person name="Yi H."/>
            <person name="Chun J."/>
        </authorList>
    </citation>
    <scope>NUCLEOTIDE SEQUENCE [LARGE SCALE GENOMIC DNA]</scope>
    <source>
        <strain evidence="3 4">JC2948</strain>
    </source>
</reference>
<sequence length="198" mass="21417">MNKRQFLSSAALLGAAVAPAFGAKREHAECAPSPVILTISGAIKHSNRGPLNPAFDQLLAKHQVKFSQAYGIDLPLLASMKTVTIHPTIEYDAHLHTFSGPLLTDVLAHVGAPEAGDTQIVMHAVDGYAVMTTLDKVREYRFIVATQMDGKPLPLGGLGPLWAIFDADQIPELAAKPLKDRFELSPWGLYHMQITQAS</sequence>